<evidence type="ECO:0000313" key="2">
    <source>
        <dbReference type="EMBL" id="GIY58075.1"/>
    </source>
</evidence>
<dbReference type="Proteomes" id="UP001054837">
    <property type="component" value="Unassembled WGS sequence"/>
</dbReference>
<evidence type="ECO:0000256" key="1">
    <source>
        <dbReference type="SAM" id="MobiDB-lite"/>
    </source>
</evidence>
<name>A0AAV4UJR3_9ARAC</name>
<proteinExistence type="predicted"/>
<keyword evidence="3" id="KW-1185">Reference proteome</keyword>
<feature type="region of interest" description="Disordered" evidence="1">
    <location>
        <begin position="37"/>
        <end position="63"/>
    </location>
</feature>
<accession>A0AAV4UJR3</accession>
<feature type="compositionally biased region" description="Basic and acidic residues" evidence="1">
    <location>
        <begin position="45"/>
        <end position="60"/>
    </location>
</feature>
<comment type="caution">
    <text evidence="2">The sequence shown here is derived from an EMBL/GenBank/DDBJ whole genome shotgun (WGS) entry which is preliminary data.</text>
</comment>
<evidence type="ECO:0000313" key="3">
    <source>
        <dbReference type="Proteomes" id="UP001054837"/>
    </source>
</evidence>
<dbReference type="AlphaFoldDB" id="A0AAV4UJR3"/>
<dbReference type="EMBL" id="BPLQ01011454">
    <property type="protein sequence ID" value="GIY58075.1"/>
    <property type="molecule type" value="Genomic_DNA"/>
</dbReference>
<organism evidence="2 3">
    <name type="scientific">Caerostris darwini</name>
    <dbReference type="NCBI Taxonomy" id="1538125"/>
    <lineage>
        <taxon>Eukaryota</taxon>
        <taxon>Metazoa</taxon>
        <taxon>Ecdysozoa</taxon>
        <taxon>Arthropoda</taxon>
        <taxon>Chelicerata</taxon>
        <taxon>Arachnida</taxon>
        <taxon>Araneae</taxon>
        <taxon>Araneomorphae</taxon>
        <taxon>Entelegynae</taxon>
        <taxon>Araneoidea</taxon>
        <taxon>Araneidae</taxon>
        <taxon>Caerostris</taxon>
    </lineage>
</organism>
<gene>
    <name evidence="2" type="ORF">CDAR_74361</name>
</gene>
<protein>
    <submittedName>
        <fullName evidence="2">Uncharacterized protein</fullName>
    </submittedName>
</protein>
<reference evidence="2 3" key="1">
    <citation type="submission" date="2021-06" db="EMBL/GenBank/DDBJ databases">
        <title>Caerostris darwini draft genome.</title>
        <authorList>
            <person name="Kono N."/>
            <person name="Arakawa K."/>
        </authorList>
    </citation>
    <scope>NUCLEOTIDE SEQUENCE [LARGE SCALE GENOMIC DNA]</scope>
</reference>
<sequence length="111" mass="12320">MLLYKNFSAVTKYCSSAGSKYTAQNFRNQDSIRMHAAKHLNNQDPSRKSQNKADHVEPNRSHKSQCSMLILCDSGGTGSGTQGESAGARRKVFYCMNNFVLLQTVKEAVVE</sequence>